<dbReference type="GO" id="GO:0015074">
    <property type="term" value="P:DNA integration"/>
    <property type="evidence" value="ECO:0007669"/>
    <property type="project" value="InterPro"/>
</dbReference>
<organism evidence="2 3">
    <name type="scientific">Corynebacterium cystitidis DSM 20524</name>
    <dbReference type="NCBI Taxonomy" id="1121357"/>
    <lineage>
        <taxon>Bacteria</taxon>
        <taxon>Bacillati</taxon>
        <taxon>Actinomycetota</taxon>
        <taxon>Actinomycetes</taxon>
        <taxon>Mycobacteriales</taxon>
        <taxon>Corynebacteriaceae</taxon>
        <taxon>Corynebacterium</taxon>
    </lineage>
</organism>
<feature type="domain" description="Integrase catalytic" evidence="1">
    <location>
        <begin position="1"/>
        <end position="51"/>
    </location>
</feature>
<evidence type="ECO:0000313" key="2">
    <source>
        <dbReference type="EMBL" id="SES36168.1"/>
    </source>
</evidence>
<reference evidence="3" key="1">
    <citation type="submission" date="2016-10" db="EMBL/GenBank/DDBJ databases">
        <authorList>
            <person name="Varghese N."/>
            <person name="Submissions S."/>
        </authorList>
    </citation>
    <scope>NUCLEOTIDE SEQUENCE [LARGE SCALE GENOMIC DNA]</scope>
    <source>
        <strain evidence="3">DSM 20524</strain>
    </source>
</reference>
<dbReference type="InterPro" id="IPR012337">
    <property type="entry name" value="RNaseH-like_sf"/>
</dbReference>
<dbReference type="EMBL" id="FOGQ01000036">
    <property type="protein sequence ID" value="SES36168.1"/>
    <property type="molecule type" value="Genomic_DNA"/>
</dbReference>
<dbReference type="SUPFAM" id="SSF53098">
    <property type="entry name" value="Ribonuclease H-like"/>
    <property type="match status" value="1"/>
</dbReference>
<evidence type="ECO:0000313" key="3">
    <source>
        <dbReference type="Proteomes" id="UP000198929"/>
    </source>
</evidence>
<dbReference type="Pfam" id="PF13683">
    <property type="entry name" value="rve_3"/>
    <property type="match status" value="1"/>
</dbReference>
<keyword evidence="3" id="KW-1185">Reference proteome</keyword>
<sequence>MESATGLYKTEVIDFGNTRWLNSRHVEDVTAEWFHWYNHRRLHSSIGYLPPVEYYDNYNNLHAAPMAV</sequence>
<proteinExistence type="predicted"/>
<name>A0A1H9WQG7_9CORY</name>
<evidence type="ECO:0000259" key="1">
    <source>
        <dbReference type="Pfam" id="PF13683"/>
    </source>
</evidence>
<dbReference type="Proteomes" id="UP000198929">
    <property type="component" value="Unassembled WGS sequence"/>
</dbReference>
<dbReference type="STRING" id="1121357.SAMN05661109_02854"/>
<protein>
    <submittedName>
        <fullName evidence="2">Integrase core domain-containing protein</fullName>
    </submittedName>
</protein>
<accession>A0A1H9WQG7</accession>
<dbReference type="InterPro" id="IPR001584">
    <property type="entry name" value="Integrase_cat-core"/>
</dbReference>
<dbReference type="AlphaFoldDB" id="A0A1H9WQG7"/>
<gene>
    <name evidence="2" type="ORF">SAMN05661109_02854</name>
</gene>